<proteinExistence type="predicted"/>
<dbReference type="AlphaFoldDB" id="A0A0F9ALM4"/>
<name>A0A0F9ALM4_9ZZZZ</name>
<dbReference type="EMBL" id="LAZR01054066">
    <property type="protein sequence ID" value="KKK79359.1"/>
    <property type="molecule type" value="Genomic_DNA"/>
</dbReference>
<gene>
    <name evidence="1" type="ORF">LCGC14_2834290</name>
</gene>
<organism evidence="1">
    <name type="scientific">marine sediment metagenome</name>
    <dbReference type="NCBI Taxonomy" id="412755"/>
    <lineage>
        <taxon>unclassified sequences</taxon>
        <taxon>metagenomes</taxon>
        <taxon>ecological metagenomes</taxon>
    </lineage>
</organism>
<sequence>MKCICGSDANEELKRLRDLLQDVRVDNFAAPKLREKITDLITDCQTLHNFNSELRKRVSALRELWGVSIKNNEGLRDNVTWLEGILEEIKEINQHVFRSTGTVSPSQLRVWELALKGLNPSSRPSQATKSRGVPE</sequence>
<protein>
    <submittedName>
        <fullName evidence="1">Uncharacterized protein</fullName>
    </submittedName>
</protein>
<evidence type="ECO:0000313" key="1">
    <source>
        <dbReference type="EMBL" id="KKK79359.1"/>
    </source>
</evidence>
<accession>A0A0F9ALM4</accession>
<comment type="caution">
    <text evidence="1">The sequence shown here is derived from an EMBL/GenBank/DDBJ whole genome shotgun (WGS) entry which is preliminary data.</text>
</comment>
<reference evidence="1" key="1">
    <citation type="journal article" date="2015" name="Nature">
        <title>Complex archaea that bridge the gap between prokaryotes and eukaryotes.</title>
        <authorList>
            <person name="Spang A."/>
            <person name="Saw J.H."/>
            <person name="Jorgensen S.L."/>
            <person name="Zaremba-Niedzwiedzka K."/>
            <person name="Martijn J."/>
            <person name="Lind A.E."/>
            <person name="van Eijk R."/>
            <person name="Schleper C."/>
            <person name="Guy L."/>
            <person name="Ettema T.J."/>
        </authorList>
    </citation>
    <scope>NUCLEOTIDE SEQUENCE</scope>
</reference>